<keyword evidence="2" id="KW-0964">Secreted</keyword>
<dbReference type="GO" id="GO:0030199">
    <property type="term" value="P:collagen fibril organization"/>
    <property type="evidence" value="ECO:0007669"/>
    <property type="project" value="TreeGrafter"/>
</dbReference>
<dbReference type="EMBL" id="CP030032">
    <property type="protein sequence ID" value="AWV91479.1"/>
    <property type="molecule type" value="Genomic_DNA"/>
</dbReference>
<evidence type="ECO:0000256" key="1">
    <source>
        <dbReference type="ARBA" id="ARBA00004613"/>
    </source>
</evidence>
<dbReference type="GO" id="GO:0005615">
    <property type="term" value="C:extracellular space"/>
    <property type="evidence" value="ECO:0007669"/>
    <property type="project" value="TreeGrafter"/>
</dbReference>
<comment type="subcellular location">
    <subcellularLocation>
        <location evidence="1">Secreted</location>
    </subcellularLocation>
</comment>
<dbReference type="AlphaFoldDB" id="A0A2Z4FR47"/>
<name>A0A2Z4FR47_9DELT</name>
<keyword evidence="5" id="KW-1185">Reference proteome</keyword>
<evidence type="ECO:0000256" key="3">
    <source>
        <dbReference type="ARBA" id="ARBA00023157"/>
    </source>
</evidence>
<dbReference type="KEGG" id="bsed:DN745_17660"/>
<organism evidence="4 5">
    <name type="scientific">Bradymonas sediminis</name>
    <dbReference type="NCBI Taxonomy" id="1548548"/>
    <lineage>
        <taxon>Bacteria</taxon>
        <taxon>Deltaproteobacteria</taxon>
        <taxon>Bradymonadales</taxon>
        <taxon>Bradymonadaceae</taxon>
        <taxon>Bradymonas</taxon>
    </lineage>
</organism>
<gene>
    <name evidence="4" type="ORF">DN745_17660</name>
</gene>
<dbReference type="InterPro" id="IPR026645">
    <property type="entry name" value="Dermatopontin"/>
</dbReference>
<dbReference type="PANTHER" id="PTHR15040:SF1">
    <property type="entry name" value="DERMATOPONTIN-LIKE ISOFORM X1"/>
    <property type="match status" value="1"/>
</dbReference>
<dbReference type="Proteomes" id="UP000249799">
    <property type="component" value="Chromosome"/>
</dbReference>
<dbReference type="OrthoDB" id="6289736at2"/>
<reference evidence="4 5" key="1">
    <citation type="submission" date="2018-06" db="EMBL/GenBank/DDBJ databases">
        <title>Lujinxingia sediminis gen. nov. sp. nov., a new facultative anaerobic member of the class Deltaproteobacteria, and proposal of Lujinxingaceae fam. nov.</title>
        <authorList>
            <person name="Guo L.-Y."/>
            <person name="Li C.-M."/>
            <person name="Wang S."/>
            <person name="Du Z.-J."/>
        </authorList>
    </citation>
    <scope>NUCLEOTIDE SEQUENCE [LARGE SCALE GENOMIC DNA]</scope>
    <source>
        <strain evidence="4 5">FA350</strain>
    </source>
</reference>
<dbReference type="GO" id="GO:0031012">
    <property type="term" value="C:extracellular matrix"/>
    <property type="evidence" value="ECO:0007669"/>
    <property type="project" value="TreeGrafter"/>
</dbReference>
<evidence type="ECO:0000313" key="5">
    <source>
        <dbReference type="Proteomes" id="UP000249799"/>
    </source>
</evidence>
<keyword evidence="3" id="KW-1015">Disulfide bond</keyword>
<dbReference type="PANTHER" id="PTHR15040">
    <property type="entry name" value="DERMATOPONTIN-RELATED"/>
    <property type="match status" value="1"/>
</dbReference>
<proteinExistence type="predicted"/>
<evidence type="ECO:0000256" key="2">
    <source>
        <dbReference type="ARBA" id="ARBA00022525"/>
    </source>
</evidence>
<accession>A0A2Z4FR47</accession>
<dbReference type="Pfam" id="PF14704">
    <property type="entry name" value="DERM"/>
    <property type="match status" value="1"/>
</dbReference>
<sequence>MRGGTWNTFAPVSIVPSEFGGNNSWKEFVIYCDFAPDDEDQFLGVENFTPSITDLYIDYARVAPLSSVPFITSEQIVDGTIQNVDIKNSAIQGGKLADRTITGNKIATGSITGNEISDGSIGTADLGNSSVTNSKLADNSVTGNKIANGSISGADIANDTITSQHITQIGIQTFNCTWSGYVNNFDAVVNYTCPGDKVLKGVYSTHDNGREDRRFNFQCCSMRLK</sequence>
<evidence type="ECO:0000313" key="4">
    <source>
        <dbReference type="EMBL" id="AWV91479.1"/>
    </source>
</evidence>
<protein>
    <submittedName>
        <fullName evidence="4">Uncharacterized protein</fullName>
    </submittedName>
</protein>